<organism evidence="5 6">
    <name type="scientific">Mycena metata</name>
    <dbReference type="NCBI Taxonomy" id="1033252"/>
    <lineage>
        <taxon>Eukaryota</taxon>
        <taxon>Fungi</taxon>
        <taxon>Dikarya</taxon>
        <taxon>Basidiomycota</taxon>
        <taxon>Agaricomycotina</taxon>
        <taxon>Agaricomycetes</taxon>
        <taxon>Agaricomycetidae</taxon>
        <taxon>Agaricales</taxon>
        <taxon>Marasmiineae</taxon>
        <taxon>Mycenaceae</taxon>
        <taxon>Mycena</taxon>
    </lineage>
</organism>
<evidence type="ECO:0000256" key="2">
    <source>
        <dbReference type="ARBA" id="ARBA00022840"/>
    </source>
</evidence>
<feature type="domain" description="SNF2 N-terminal" evidence="4">
    <location>
        <begin position="61"/>
        <end position="128"/>
    </location>
</feature>
<sequence length="148" mass="15906">MRSPATVRVMCLAPTPIHLRAAPPFPTDAVPTTQGTRCVSISISTLHSVHLPPHLPHSSSQTTLTGTPVTNSLADICGLLRSGRFRPWNDFNAFNEHVAKVQLSDAPLAGQRAQMILKPLLLRRTMTSTLEGKPASPPVPSSSQAYPL</sequence>
<evidence type="ECO:0000313" key="6">
    <source>
        <dbReference type="Proteomes" id="UP001215598"/>
    </source>
</evidence>
<evidence type="ECO:0000256" key="1">
    <source>
        <dbReference type="ARBA" id="ARBA00022741"/>
    </source>
</evidence>
<dbReference type="Proteomes" id="UP001215598">
    <property type="component" value="Unassembled WGS sequence"/>
</dbReference>
<feature type="region of interest" description="Disordered" evidence="3">
    <location>
        <begin position="129"/>
        <end position="148"/>
    </location>
</feature>
<proteinExistence type="predicted"/>
<evidence type="ECO:0000313" key="5">
    <source>
        <dbReference type="EMBL" id="KAJ7736679.1"/>
    </source>
</evidence>
<keyword evidence="1" id="KW-0547">Nucleotide-binding</keyword>
<dbReference type="AlphaFoldDB" id="A0AAD7I795"/>
<dbReference type="Pfam" id="PF00176">
    <property type="entry name" value="SNF2-rel_dom"/>
    <property type="match status" value="1"/>
</dbReference>
<reference evidence="5" key="1">
    <citation type="submission" date="2023-03" db="EMBL/GenBank/DDBJ databases">
        <title>Massive genome expansion in bonnet fungi (Mycena s.s.) driven by repeated elements and novel gene families across ecological guilds.</title>
        <authorList>
            <consortium name="Lawrence Berkeley National Laboratory"/>
            <person name="Harder C.B."/>
            <person name="Miyauchi S."/>
            <person name="Viragh M."/>
            <person name="Kuo A."/>
            <person name="Thoen E."/>
            <person name="Andreopoulos B."/>
            <person name="Lu D."/>
            <person name="Skrede I."/>
            <person name="Drula E."/>
            <person name="Henrissat B."/>
            <person name="Morin E."/>
            <person name="Kohler A."/>
            <person name="Barry K."/>
            <person name="LaButti K."/>
            <person name="Morin E."/>
            <person name="Salamov A."/>
            <person name="Lipzen A."/>
            <person name="Mereny Z."/>
            <person name="Hegedus B."/>
            <person name="Baldrian P."/>
            <person name="Stursova M."/>
            <person name="Weitz H."/>
            <person name="Taylor A."/>
            <person name="Grigoriev I.V."/>
            <person name="Nagy L.G."/>
            <person name="Martin F."/>
            <person name="Kauserud H."/>
        </authorList>
    </citation>
    <scope>NUCLEOTIDE SEQUENCE</scope>
    <source>
        <strain evidence="5">CBHHK182m</strain>
    </source>
</reference>
<dbReference type="GO" id="GO:0005524">
    <property type="term" value="F:ATP binding"/>
    <property type="evidence" value="ECO:0007669"/>
    <property type="project" value="InterPro"/>
</dbReference>
<dbReference type="InterPro" id="IPR038718">
    <property type="entry name" value="SNF2-like_sf"/>
</dbReference>
<dbReference type="InterPro" id="IPR000330">
    <property type="entry name" value="SNF2_N"/>
</dbReference>
<dbReference type="EMBL" id="JARKIB010000120">
    <property type="protein sequence ID" value="KAJ7736679.1"/>
    <property type="molecule type" value="Genomic_DNA"/>
</dbReference>
<comment type="caution">
    <text evidence="5">The sequence shown here is derived from an EMBL/GenBank/DDBJ whole genome shotgun (WGS) entry which is preliminary data.</text>
</comment>
<protein>
    <recommendedName>
        <fullName evidence="4">SNF2 N-terminal domain-containing protein</fullName>
    </recommendedName>
</protein>
<evidence type="ECO:0000259" key="4">
    <source>
        <dbReference type="Pfam" id="PF00176"/>
    </source>
</evidence>
<keyword evidence="2" id="KW-0067">ATP-binding</keyword>
<accession>A0AAD7I795</accession>
<gene>
    <name evidence="5" type="ORF">B0H16DRAFT_1730727</name>
</gene>
<evidence type="ECO:0000256" key="3">
    <source>
        <dbReference type="SAM" id="MobiDB-lite"/>
    </source>
</evidence>
<dbReference type="Gene3D" id="3.40.50.10810">
    <property type="entry name" value="Tandem AAA-ATPase domain"/>
    <property type="match status" value="1"/>
</dbReference>
<keyword evidence="6" id="KW-1185">Reference proteome</keyword>
<name>A0AAD7I795_9AGAR</name>